<protein>
    <submittedName>
        <fullName evidence="2">Uncharacterized protein</fullName>
    </submittedName>
</protein>
<proteinExistence type="predicted"/>
<dbReference type="AlphaFoldDB" id="A0AAN8ZPH4"/>
<reference evidence="2 3" key="1">
    <citation type="submission" date="2023-11" db="EMBL/GenBank/DDBJ databases">
        <title>Halocaridina rubra genome assembly.</title>
        <authorList>
            <person name="Smith C."/>
        </authorList>
    </citation>
    <scope>NUCLEOTIDE SEQUENCE [LARGE SCALE GENOMIC DNA]</scope>
    <source>
        <strain evidence="2">EP-1</strain>
        <tissue evidence="2">Whole</tissue>
    </source>
</reference>
<evidence type="ECO:0000256" key="1">
    <source>
        <dbReference type="SAM" id="SignalP"/>
    </source>
</evidence>
<keyword evidence="3" id="KW-1185">Reference proteome</keyword>
<evidence type="ECO:0000313" key="3">
    <source>
        <dbReference type="Proteomes" id="UP001381693"/>
    </source>
</evidence>
<accession>A0AAN8ZPH4</accession>
<sequence length="113" mass="12583">MCANLLIAVNVELMVCTAHCGWRFSASLDNPATVSVPCVNYISYAKTDITSRCPDAPETPRVVSTCSELDPNFSRMCSCEQVSKNNTDFLLGSNQNTSRRIRAHWTLIKYQCT</sequence>
<keyword evidence="1" id="KW-0732">Signal</keyword>
<dbReference type="Proteomes" id="UP001381693">
    <property type="component" value="Unassembled WGS sequence"/>
</dbReference>
<name>A0AAN8ZPH4_HALRR</name>
<organism evidence="2 3">
    <name type="scientific">Halocaridina rubra</name>
    <name type="common">Hawaiian red shrimp</name>
    <dbReference type="NCBI Taxonomy" id="373956"/>
    <lineage>
        <taxon>Eukaryota</taxon>
        <taxon>Metazoa</taxon>
        <taxon>Ecdysozoa</taxon>
        <taxon>Arthropoda</taxon>
        <taxon>Crustacea</taxon>
        <taxon>Multicrustacea</taxon>
        <taxon>Malacostraca</taxon>
        <taxon>Eumalacostraca</taxon>
        <taxon>Eucarida</taxon>
        <taxon>Decapoda</taxon>
        <taxon>Pleocyemata</taxon>
        <taxon>Caridea</taxon>
        <taxon>Atyoidea</taxon>
        <taxon>Atyidae</taxon>
        <taxon>Halocaridina</taxon>
    </lineage>
</organism>
<feature type="signal peptide" evidence="1">
    <location>
        <begin position="1"/>
        <end position="18"/>
    </location>
</feature>
<evidence type="ECO:0000313" key="2">
    <source>
        <dbReference type="EMBL" id="KAK7024561.1"/>
    </source>
</evidence>
<feature type="chain" id="PRO_5042925855" evidence="1">
    <location>
        <begin position="19"/>
        <end position="113"/>
    </location>
</feature>
<gene>
    <name evidence="2" type="ORF">SK128_003402</name>
</gene>
<comment type="caution">
    <text evidence="2">The sequence shown here is derived from an EMBL/GenBank/DDBJ whole genome shotgun (WGS) entry which is preliminary data.</text>
</comment>
<dbReference type="EMBL" id="JAXCGZ010022762">
    <property type="protein sequence ID" value="KAK7024561.1"/>
    <property type="molecule type" value="Genomic_DNA"/>
</dbReference>